<organism evidence="5 6">
    <name type="scientific">Nocardioides panacisoli</name>
    <dbReference type="NCBI Taxonomy" id="627624"/>
    <lineage>
        <taxon>Bacteria</taxon>
        <taxon>Bacillati</taxon>
        <taxon>Actinomycetota</taxon>
        <taxon>Actinomycetes</taxon>
        <taxon>Propionibacteriales</taxon>
        <taxon>Nocardioidaceae</taxon>
        <taxon>Nocardioides</taxon>
    </lineage>
</organism>
<feature type="signal peptide" evidence="3">
    <location>
        <begin position="1"/>
        <end position="26"/>
    </location>
</feature>
<dbReference type="CDD" id="cd08023">
    <property type="entry name" value="GH16_laminarinase_like"/>
    <property type="match status" value="1"/>
</dbReference>
<dbReference type="SUPFAM" id="SSF49899">
    <property type="entry name" value="Concanavalin A-like lectins/glucanases"/>
    <property type="match status" value="1"/>
</dbReference>
<comment type="caution">
    <text evidence="5">The sequence shown here is derived from an EMBL/GenBank/DDBJ whole genome shotgun (WGS) entry which is preliminary data.</text>
</comment>
<name>A0ABP7IF78_9ACTN</name>
<comment type="similarity">
    <text evidence="1">Belongs to the glycosyl hydrolase 16 family.</text>
</comment>
<dbReference type="PANTHER" id="PTHR10963:SF55">
    <property type="entry name" value="GLYCOSIDE HYDROLASE FAMILY 16 PROTEIN"/>
    <property type="match status" value="1"/>
</dbReference>
<accession>A0ABP7IF78</accession>
<keyword evidence="6" id="KW-1185">Reference proteome</keyword>
<proteinExistence type="inferred from homology"/>
<evidence type="ECO:0000313" key="5">
    <source>
        <dbReference type="EMBL" id="GAA3816954.1"/>
    </source>
</evidence>
<feature type="domain" description="GH16" evidence="4">
    <location>
        <begin position="136"/>
        <end position="412"/>
    </location>
</feature>
<sequence length="412" mass="44358">MRGAAVVIACLLATVLVPTDAVPATAAQAVTLATPKVKTHGTVFTGRAPTGVKVRITRRTDHGWVRIAVTRADRRGHFRVRAKSPSSTWRVRAVAGRLTSPVRVVKPVVADPPPTTDPTDPTDPTTDPTSDPTTDPTTDPTSTPTTPAAPPSDACGVRPAKSDGSFWSCTFNDEFDGTTLDASKWSIGKSSYSGMTTGNKDCYVDDAQTVFLKDGDLVLNARRNLSAFKCATPTGGFSATSTGATVTSRGKFSQAYGRFEFRAKFPDMAGAPGAHSALWMYPPTLTYGPWPASGEIDVAEWFSARPANVYPSVHYTGENTALSTGYNCPVTGRSTSFHTYAVEWSPTVMKFYYDDKLCYSHSWTPTNLTGSQPFDKPFSLVMTQAWGYLWNAPTAATPSSAPLVVDWVRAWQ</sequence>
<keyword evidence="3" id="KW-0732">Signal</keyword>
<dbReference type="Pfam" id="PF00722">
    <property type="entry name" value="Glyco_hydro_16"/>
    <property type="match status" value="1"/>
</dbReference>
<evidence type="ECO:0000256" key="1">
    <source>
        <dbReference type="ARBA" id="ARBA00006865"/>
    </source>
</evidence>
<feature type="region of interest" description="Disordered" evidence="2">
    <location>
        <begin position="104"/>
        <end position="159"/>
    </location>
</feature>
<dbReference type="PANTHER" id="PTHR10963">
    <property type="entry name" value="GLYCOSYL HYDROLASE-RELATED"/>
    <property type="match status" value="1"/>
</dbReference>
<evidence type="ECO:0000313" key="6">
    <source>
        <dbReference type="Proteomes" id="UP001501821"/>
    </source>
</evidence>
<evidence type="ECO:0000256" key="2">
    <source>
        <dbReference type="SAM" id="MobiDB-lite"/>
    </source>
</evidence>
<dbReference type="InterPro" id="IPR050546">
    <property type="entry name" value="Glycosyl_Hydrlase_16"/>
</dbReference>
<dbReference type="InterPro" id="IPR000757">
    <property type="entry name" value="Beta-glucanase-like"/>
</dbReference>
<feature type="compositionally biased region" description="Low complexity" evidence="2">
    <location>
        <begin position="117"/>
        <end position="146"/>
    </location>
</feature>
<dbReference type="Proteomes" id="UP001501821">
    <property type="component" value="Unassembled WGS sequence"/>
</dbReference>
<dbReference type="EMBL" id="BAABAH010000005">
    <property type="protein sequence ID" value="GAA3816954.1"/>
    <property type="molecule type" value="Genomic_DNA"/>
</dbReference>
<reference evidence="6" key="1">
    <citation type="journal article" date="2019" name="Int. J. Syst. Evol. Microbiol.">
        <title>The Global Catalogue of Microorganisms (GCM) 10K type strain sequencing project: providing services to taxonomists for standard genome sequencing and annotation.</title>
        <authorList>
            <consortium name="The Broad Institute Genomics Platform"/>
            <consortium name="The Broad Institute Genome Sequencing Center for Infectious Disease"/>
            <person name="Wu L."/>
            <person name="Ma J."/>
        </authorList>
    </citation>
    <scope>NUCLEOTIDE SEQUENCE [LARGE SCALE GENOMIC DNA]</scope>
    <source>
        <strain evidence="6">JCM 16953</strain>
    </source>
</reference>
<protein>
    <recommendedName>
        <fullName evidence="4">GH16 domain-containing protein</fullName>
    </recommendedName>
</protein>
<evidence type="ECO:0000259" key="4">
    <source>
        <dbReference type="PROSITE" id="PS51762"/>
    </source>
</evidence>
<dbReference type="PROSITE" id="PS51762">
    <property type="entry name" value="GH16_2"/>
    <property type="match status" value="1"/>
</dbReference>
<feature type="chain" id="PRO_5045786059" description="GH16 domain-containing protein" evidence="3">
    <location>
        <begin position="27"/>
        <end position="412"/>
    </location>
</feature>
<evidence type="ECO:0000256" key="3">
    <source>
        <dbReference type="SAM" id="SignalP"/>
    </source>
</evidence>
<dbReference type="Gene3D" id="2.60.120.200">
    <property type="match status" value="1"/>
</dbReference>
<gene>
    <name evidence="5" type="ORF">GCM10022242_18680</name>
</gene>
<dbReference type="InterPro" id="IPR013320">
    <property type="entry name" value="ConA-like_dom_sf"/>
</dbReference>